<comment type="caution">
    <text evidence="3">The sequence shown here is derived from an EMBL/GenBank/DDBJ whole genome shotgun (WGS) entry which is preliminary data.</text>
</comment>
<protein>
    <recommendedName>
        <fullName evidence="5">YD repeat-containing protein</fullName>
    </recommendedName>
</protein>
<evidence type="ECO:0000313" key="4">
    <source>
        <dbReference type="Proteomes" id="UP001225933"/>
    </source>
</evidence>
<evidence type="ECO:0000256" key="2">
    <source>
        <dbReference type="SAM" id="SignalP"/>
    </source>
</evidence>
<organism evidence="3 4">
    <name type="scientific">Chryseobacterium gambrini</name>
    <dbReference type="NCBI Taxonomy" id="373672"/>
    <lineage>
        <taxon>Bacteria</taxon>
        <taxon>Pseudomonadati</taxon>
        <taxon>Bacteroidota</taxon>
        <taxon>Flavobacteriia</taxon>
        <taxon>Flavobacteriales</taxon>
        <taxon>Weeksellaceae</taxon>
        <taxon>Chryseobacterium group</taxon>
        <taxon>Chryseobacterium</taxon>
    </lineage>
</organism>
<feature type="chain" id="PRO_5042522376" description="YD repeat-containing protein" evidence="2">
    <location>
        <begin position="27"/>
        <end position="1166"/>
    </location>
</feature>
<gene>
    <name evidence="3" type="ORF">QX233_21230</name>
</gene>
<proteinExistence type="predicted"/>
<reference evidence="3" key="1">
    <citation type="submission" date="2023-06" db="EMBL/GenBank/DDBJ databases">
        <title>Two Chryseobacterium gambrini strains from China.</title>
        <authorList>
            <person name="Zeng J."/>
            <person name="Wu Y."/>
        </authorList>
    </citation>
    <scope>NUCLEOTIDE SEQUENCE</scope>
    <source>
        <strain evidence="3">SQ219</strain>
    </source>
</reference>
<feature type="signal peptide" evidence="2">
    <location>
        <begin position="1"/>
        <end position="26"/>
    </location>
</feature>
<sequence>MKIKRNSIFSALPLSVLMLISFNAYSQNQQIKDKKFDFIPKSPDVASLGKYIDKPISLSSGSANVNIPLYSLNINDNISIPISLVYNSQGVKVSETVSSVGLGWDLSCLSFVTRNIRGKEDNYIDPDFYNQNNTLAKQNLASNATSTYPNAWLDQNSNAVDTEPDEFSVSLFNQSFKFYYDFKTQKFIQTPQSDIKIIPNISTNGNIIDMKIVDASGNTYYFGRSYDEDNNVAVVDELGSININTESAYTSGVQPKINTWHLVKIETSDKETVKFFYDENYVPVTDMNKQNIQLAGQYKYMFNTLDFANGTYNNVQWVNGNPVVVGNLYPVSYGIYSQNKEGIDYNIYSIPNTQDKILKKIVYDKTQIEFEKSATIRKDQNNYSYEKINVKYDGRTVKSFSLNHTYFNDEYGFISSDHSRSHNYIFTDYFDKSHYRLKLNSVSEYGINNSFTGNYSFDYYAGQLPSKLSFAQDFFGYYNGKTTNTELIPNVYFKLENVYKKAGTAERNVDLEFSKIGALKSITYPTKGKTEFEYENHSFMGINDITETPMNNDLFSLETHNITFAAEQNADPNTGAPLPLNAIYQQEIIFDKNSTADLNTYIQQVPQNPSNPGSLMNSFYIKVYKVENDGSHNLLFSITSTQNNTPYLFQKGKYLFEATRMTHTINEGGLQEEEGSFAMTISYQNGVSYEIDNSPTSHIAGGLRIKSITQKDSNDNTLLKTEYKYEDIINGQKYSSGILYGYPLIVSNNYYFGVNKFYGLIDFPLKGGSSHSVLYAKVTEESVDNNQNRIRKIYHFDNNFIPPINETNSDVRLKTPNFGWRIGNLKEIEYYKTGSNNSFSLIKKDSIIYNQKGTFTSNELGVSIEPRDVISYTSLFDVTKYKYEYYPLYTDFNYEATKITKEYIDNAVVSTTTTNNFNNINSYELTASKTQFPDGSITETNYQYAHEKNNQLMISKNMIGIPLETTTTQTVGGVTKTLGKTETVYPTALSTPQTGNLVLPLSEKSYDKLNSTMSTDVTYDKYDDKGNIVQYTEKDGTPVTIVWGYNRTEPIATIEDITYDQLTAAVSTNAIVSASNDDASDPSKEGLLLNALNDFRKLSALSGKKITTYTYDPLIGMTSKTSSLGVRQTFVYDAAGRLKEGNIRGKNNAGSYIQETSQKNNYKFKQ</sequence>
<evidence type="ECO:0000313" key="3">
    <source>
        <dbReference type="EMBL" id="MDN4014996.1"/>
    </source>
</evidence>
<dbReference type="AlphaFoldDB" id="A0AAJ1R6H7"/>
<feature type="region of interest" description="Disordered" evidence="1">
    <location>
        <begin position="1146"/>
        <end position="1166"/>
    </location>
</feature>
<dbReference type="Proteomes" id="UP001225933">
    <property type="component" value="Unassembled WGS sequence"/>
</dbReference>
<keyword evidence="2" id="KW-0732">Signal</keyword>
<dbReference type="RefSeq" id="WP_214588153.1">
    <property type="nucleotide sequence ID" value="NZ_JAUHGV010000044.1"/>
</dbReference>
<accession>A0AAJ1R6H7</accession>
<evidence type="ECO:0008006" key="5">
    <source>
        <dbReference type="Google" id="ProtNLM"/>
    </source>
</evidence>
<name>A0AAJ1R6H7_9FLAO</name>
<feature type="compositionally biased region" description="Polar residues" evidence="1">
    <location>
        <begin position="1148"/>
        <end position="1166"/>
    </location>
</feature>
<evidence type="ECO:0000256" key="1">
    <source>
        <dbReference type="SAM" id="MobiDB-lite"/>
    </source>
</evidence>
<dbReference type="EMBL" id="JAUHGV010000044">
    <property type="protein sequence ID" value="MDN4014996.1"/>
    <property type="molecule type" value="Genomic_DNA"/>
</dbReference>